<name>A0ABR8CBC1_9CYAN</name>
<dbReference type="Pfam" id="PF16166">
    <property type="entry name" value="TIC20"/>
    <property type="match status" value="1"/>
</dbReference>
<keyword evidence="3 6" id="KW-0812">Transmembrane</keyword>
<dbReference type="InterPro" id="IPR005691">
    <property type="entry name" value="Tic20"/>
</dbReference>
<evidence type="ECO:0000256" key="6">
    <source>
        <dbReference type="SAM" id="Phobius"/>
    </source>
</evidence>
<comment type="similarity">
    <text evidence="2">Belongs to the Tic20 family.</text>
</comment>
<feature type="transmembrane region" description="Helical" evidence="6">
    <location>
        <begin position="54"/>
        <end position="77"/>
    </location>
</feature>
<protein>
    <recommendedName>
        <fullName evidence="9">Tic20 family protein Ycf60</fullName>
    </recommendedName>
</protein>
<dbReference type="RefSeq" id="WP_190577870.1">
    <property type="nucleotide sequence ID" value="NZ_CAWPQU010000003.1"/>
</dbReference>
<organism evidence="7 8">
    <name type="scientific">Phormidium tenue FACHB-1050</name>
    <dbReference type="NCBI Taxonomy" id="2692857"/>
    <lineage>
        <taxon>Bacteria</taxon>
        <taxon>Bacillati</taxon>
        <taxon>Cyanobacteriota</taxon>
        <taxon>Cyanophyceae</taxon>
        <taxon>Oscillatoriophycideae</taxon>
        <taxon>Oscillatoriales</taxon>
        <taxon>Oscillatoriaceae</taxon>
        <taxon>Phormidium</taxon>
    </lineage>
</organism>
<dbReference type="PANTHER" id="PTHR33510">
    <property type="entry name" value="PROTEIN TIC 20-II, CHLOROPLASTIC"/>
    <property type="match status" value="1"/>
</dbReference>
<accession>A0ABR8CBC1</accession>
<feature type="transmembrane region" description="Helical" evidence="6">
    <location>
        <begin position="89"/>
        <end position="110"/>
    </location>
</feature>
<dbReference type="EMBL" id="JACJQY010000011">
    <property type="protein sequence ID" value="MBD2316996.1"/>
    <property type="molecule type" value="Genomic_DNA"/>
</dbReference>
<feature type="transmembrane region" description="Helical" evidence="6">
    <location>
        <begin position="122"/>
        <end position="144"/>
    </location>
</feature>
<dbReference type="PANTHER" id="PTHR33510:SF5">
    <property type="entry name" value="PROTEIN TIC 20-II, CHLOROPLASTIC"/>
    <property type="match status" value="1"/>
</dbReference>
<keyword evidence="4 6" id="KW-1133">Transmembrane helix</keyword>
<reference evidence="7 8" key="1">
    <citation type="journal article" date="2020" name="ISME J.">
        <title>Comparative genomics reveals insights into cyanobacterial evolution and habitat adaptation.</title>
        <authorList>
            <person name="Chen M.Y."/>
            <person name="Teng W.K."/>
            <person name="Zhao L."/>
            <person name="Hu C.X."/>
            <person name="Zhou Y.K."/>
            <person name="Han B.P."/>
            <person name="Song L.R."/>
            <person name="Shu W.S."/>
        </authorList>
    </citation>
    <scope>NUCLEOTIDE SEQUENCE [LARGE SCALE GENOMIC DNA]</scope>
    <source>
        <strain evidence="7 8">FACHB-1050</strain>
    </source>
</reference>
<sequence>MTRRSSVYNSDKLYASLTYLLPITAVVGFGAFLFVQFPPLFTVFLPVLKLNQLISFSIIDFISIRLIAWFCVFIFVVRNYKVNHFTRFNAMQALLLDIIVALMGAIIQILEAILGQFAFFPFMLQIIASVTFLGITAAFIYSVFQCILGKYADKIPLISEVAYMQVR</sequence>
<keyword evidence="8" id="KW-1185">Reference proteome</keyword>
<gene>
    <name evidence="7" type="ORF">H6G05_09075</name>
</gene>
<evidence type="ECO:0000256" key="5">
    <source>
        <dbReference type="ARBA" id="ARBA00023136"/>
    </source>
</evidence>
<evidence type="ECO:0000256" key="1">
    <source>
        <dbReference type="ARBA" id="ARBA00004141"/>
    </source>
</evidence>
<evidence type="ECO:0000256" key="3">
    <source>
        <dbReference type="ARBA" id="ARBA00022692"/>
    </source>
</evidence>
<evidence type="ECO:0000313" key="7">
    <source>
        <dbReference type="EMBL" id="MBD2316996.1"/>
    </source>
</evidence>
<evidence type="ECO:0000313" key="8">
    <source>
        <dbReference type="Proteomes" id="UP000618445"/>
    </source>
</evidence>
<comment type="caution">
    <text evidence="7">The sequence shown here is derived from an EMBL/GenBank/DDBJ whole genome shotgun (WGS) entry which is preliminary data.</text>
</comment>
<feature type="transmembrane region" description="Helical" evidence="6">
    <location>
        <begin position="12"/>
        <end position="34"/>
    </location>
</feature>
<keyword evidence="5 6" id="KW-0472">Membrane</keyword>
<evidence type="ECO:0008006" key="9">
    <source>
        <dbReference type="Google" id="ProtNLM"/>
    </source>
</evidence>
<evidence type="ECO:0000256" key="4">
    <source>
        <dbReference type="ARBA" id="ARBA00022989"/>
    </source>
</evidence>
<comment type="subcellular location">
    <subcellularLocation>
        <location evidence="1">Membrane</location>
        <topology evidence="1">Multi-pass membrane protein</topology>
    </subcellularLocation>
</comment>
<dbReference type="Proteomes" id="UP000618445">
    <property type="component" value="Unassembled WGS sequence"/>
</dbReference>
<evidence type="ECO:0000256" key="2">
    <source>
        <dbReference type="ARBA" id="ARBA00009596"/>
    </source>
</evidence>
<proteinExistence type="inferred from homology"/>